<keyword evidence="2" id="KW-1133">Transmembrane helix</keyword>
<dbReference type="AlphaFoldDB" id="A0A7J7IUJ3"/>
<sequence>MSAFTWIVLSLTVLQVFAQDDMLYSSANFPSFYQNEEGIFSCTFTLAQDEFNSITGFGYIKVGDPATDVKGCLVTSAAGTKTINTADAGVVSTEDCEAAFSSLEASLTATIVLKSTLTEVGEYTCFWFNSASSFETGSKLEVDQLMVAPTQLDMTITPDMMMYSGDTLGVVCLSQGGSPASNFSYEKNGIALQGEPSYEVGPADDGSVFKCVDKTHANYNGGQSNLTSQEKKITVFYLNSNKPELSHMAVNPMRTELLDCTTDGNLPDGVTIMYSWMNNGTVVSTEPILEVSKTDVNETMSELYKCTVNTTDSKLGTVMVGYNITWDVQTTTPAKPPSTMKPKPKTTTEKDDKADTGNSKQAGSTTTIVIIVVVVTIVILIVIVIIIVVRKRKSSKADPEKGASEEVDATAEEKNKLLETPDDNNRE</sequence>
<feature type="region of interest" description="Disordered" evidence="1">
    <location>
        <begin position="392"/>
        <end position="427"/>
    </location>
</feature>
<evidence type="ECO:0000256" key="2">
    <source>
        <dbReference type="SAM" id="Phobius"/>
    </source>
</evidence>
<dbReference type="SUPFAM" id="SSF48726">
    <property type="entry name" value="Immunoglobulin"/>
    <property type="match status" value="1"/>
</dbReference>
<accession>A0A7J7IUJ3</accession>
<dbReference type="Proteomes" id="UP000593567">
    <property type="component" value="Unassembled WGS sequence"/>
</dbReference>
<feature type="transmembrane region" description="Helical" evidence="2">
    <location>
        <begin position="368"/>
        <end position="389"/>
    </location>
</feature>
<evidence type="ECO:0000259" key="4">
    <source>
        <dbReference type="PROSITE" id="PS50835"/>
    </source>
</evidence>
<keyword evidence="6" id="KW-1185">Reference proteome</keyword>
<reference evidence="5" key="1">
    <citation type="submission" date="2020-06" db="EMBL/GenBank/DDBJ databases">
        <title>Draft genome of Bugula neritina, a colonial animal packing powerful symbionts and potential medicines.</title>
        <authorList>
            <person name="Rayko M."/>
        </authorList>
    </citation>
    <scope>NUCLEOTIDE SEQUENCE [LARGE SCALE GENOMIC DNA]</scope>
    <source>
        <strain evidence="5">Kwan_BN1</strain>
    </source>
</reference>
<feature type="chain" id="PRO_5029910676" description="Ig-like domain-containing protein" evidence="3">
    <location>
        <begin position="19"/>
        <end position="427"/>
    </location>
</feature>
<gene>
    <name evidence="5" type="ORF">EB796_024516</name>
</gene>
<feature type="compositionally biased region" description="Basic and acidic residues" evidence="1">
    <location>
        <begin position="346"/>
        <end position="355"/>
    </location>
</feature>
<evidence type="ECO:0000313" key="6">
    <source>
        <dbReference type="Proteomes" id="UP000593567"/>
    </source>
</evidence>
<protein>
    <recommendedName>
        <fullName evidence="4">Ig-like domain-containing protein</fullName>
    </recommendedName>
</protein>
<keyword evidence="3" id="KW-0732">Signal</keyword>
<dbReference type="InterPro" id="IPR036179">
    <property type="entry name" value="Ig-like_dom_sf"/>
</dbReference>
<name>A0A7J7IUJ3_BUGNE</name>
<feature type="compositionally biased region" description="Basic and acidic residues" evidence="1">
    <location>
        <begin position="411"/>
        <end position="427"/>
    </location>
</feature>
<feature type="compositionally biased region" description="Low complexity" evidence="1">
    <location>
        <begin position="330"/>
        <end position="341"/>
    </location>
</feature>
<evidence type="ECO:0000313" key="5">
    <source>
        <dbReference type="EMBL" id="KAF6017186.1"/>
    </source>
</evidence>
<feature type="domain" description="Ig-like" evidence="4">
    <location>
        <begin position="243"/>
        <end position="316"/>
    </location>
</feature>
<dbReference type="InterPro" id="IPR007110">
    <property type="entry name" value="Ig-like_dom"/>
</dbReference>
<evidence type="ECO:0000256" key="1">
    <source>
        <dbReference type="SAM" id="MobiDB-lite"/>
    </source>
</evidence>
<feature type="region of interest" description="Disordered" evidence="1">
    <location>
        <begin position="330"/>
        <end position="361"/>
    </location>
</feature>
<proteinExistence type="predicted"/>
<keyword evidence="2" id="KW-0472">Membrane</keyword>
<keyword evidence="2" id="KW-0812">Transmembrane</keyword>
<feature type="signal peptide" evidence="3">
    <location>
        <begin position="1"/>
        <end position="18"/>
    </location>
</feature>
<dbReference type="EMBL" id="VXIV02003425">
    <property type="protein sequence ID" value="KAF6017186.1"/>
    <property type="molecule type" value="Genomic_DNA"/>
</dbReference>
<organism evidence="5 6">
    <name type="scientific">Bugula neritina</name>
    <name type="common">Brown bryozoan</name>
    <name type="synonym">Sertularia neritina</name>
    <dbReference type="NCBI Taxonomy" id="10212"/>
    <lineage>
        <taxon>Eukaryota</taxon>
        <taxon>Metazoa</taxon>
        <taxon>Spiralia</taxon>
        <taxon>Lophotrochozoa</taxon>
        <taxon>Bryozoa</taxon>
        <taxon>Gymnolaemata</taxon>
        <taxon>Cheilostomatida</taxon>
        <taxon>Flustrina</taxon>
        <taxon>Buguloidea</taxon>
        <taxon>Bugulidae</taxon>
        <taxon>Bugula</taxon>
    </lineage>
</organism>
<comment type="caution">
    <text evidence="5">The sequence shown here is derived from an EMBL/GenBank/DDBJ whole genome shotgun (WGS) entry which is preliminary data.</text>
</comment>
<dbReference type="PROSITE" id="PS50835">
    <property type="entry name" value="IG_LIKE"/>
    <property type="match status" value="1"/>
</dbReference>
<feature type="compositionally biased region" description="Basic and acidic residues" evidence="1">
    <location>
        <begin position="395"/>
        <end position="404"/>
    </location>
</feature>
<evidence type="ECO:0000256" key="3">
    <source>
        <dbReference type="SAM" id="SignalP"/>
    </source>
</evidence>